<dbReference type="GO" id="GO:0004176">
    <property type="term" value="F:ATP-dependent peptidase activity"/>
    <property type="evidence" value="ECO:0007669"/>
    <property type="project" value="InterPro"/>
</dbReference>
<dbReference type="CDD" id="cd19500">
    <property type="entry name" value="RecA-like_Lon"/>
    <property type="match status" value="1"/>
</dbReference>
<protein>
    <submittedName>
        <fullName evidence="13">Endopeptidase La</fullName>
    </submittedName>
</protein>
<dbReference type="NCBIfam" id="TIGR00763">
    <property type="entry name" value="lon"/>
    <property type="match status" value="1"/>
</dbReference>
<feature type="domain" description="Lon proteolytic" evidence="11">
    <location>
        <begin position="595"/>
        <end position="682"/>
    </location>
</feature>
<evidence type="ECO:0000256" key="4">
    <source>
        <dbReference type="ARBA" id="ARBA00022741"/>
    </source>
</evidence>
<dbReference type="AlphaFoldDB" id="A0A1F5RJ16"/>
<dbReference type="EMBL" id="MFFM01000003">
    <property type="protein sequence ID" value="OGF14364.1"/>
    <property type="molecule type" value="Genomic_DNA"/>
</dbReference>
<dbReference type="HAMAP" id="MF_01973">
    <property type="entry name" value="lon_bact"/>
    <property type="match status" value="1"/>
</dbReference>
<evidence type="ECO:0000256" key="9">
    <source>
        <dbReference type="PIRSR" id="PIRSR001174-2"/>
    </source>
</evidence>
<dbReference type="InterPro" id="IPR054594">
    <property type="entry name" value="Lon_lid"/>
</dbReference>
<evidence type="ECO:0000256" key="6">
    <source>
        <dbReference type="ARBA" id="ARBA00022825"/>
    </source>
</evidence>
<dbReference type="SMART" id="SM00382">
    <property type="entry name" value="AAA"/>
    <property type="match status" value="1"/>
</dbReference>
<dbReference type="GO" id="GO:0005524">
    <property type="term" value="F:ATP binding"/>
    <property type="evidence" value="ECO:0007669"/>
    <property type="project" value="UniProtKB-KW"/>
</dbReference>
<keyword evidence="8" id="KW-0346">Stress response</keyword>
<dbReference type="PROSITE" id="PS51787">
    <property type="entry name" value="LON_N"/>
    <property type="match status" value="1"/>
</dbReference>
<dbReference type="GO" id="GO:0043565">
    <property type="term" value="F:sequence-specific DNA binding"/>
    <property type="evidence" value="ECO:0007669"/>
    <property type="project" value="InterPro"/>
</dbReference>
<evidence type="ECO:0000256" key="1">
    <source>
        <dbReference type="ARBA" id="ARBA00004496"/>
    </source>
</evidence>
<dbReference type="GO" id="GO:0016887">
    <property type="term" value="F:ATP hydrolysis activity"/>
    <property type="evidence" value="ECO:0007669"/>
    <property type="project" value="InterPro"/>
</dbReference>
<evidence type="ECO:0000259" key="11">
    <source>
        <dbReference type="PROSITE" id="PS51786"/>
    </source>
</evidence>
<dbReference type="InterPro" id="IPR020568">
    <property type="entry name" value="Ribosomal_Su5_D2-typ_SF"/>
</dbReference>
<dbReference type="SMART" id="SM00464">
    <property type="entry name" value="LON"/>
    <property type="match status" value="1"/>
</dbReference>
<dbReference type="PANTHER" id="PTHR10046">
    <property type="entry name" value="ATP DEPENDENT LON PROTEASE FAMILY MEMBER"/>
    <property type="match status" value="1"/>
</dbReference>
<feature type="domain" description="Lon N-terminal" evidence="12">
    <location>
        <begin position="14"/>
        <end position="207"/>
    </location>
</feature>
<reference evidence="13 14" key="1">
    <citation type="journal article" date="2016" name="Nat. Commun.">
        <title>Thousands of microbial genomes shed light on interconnected biogeochemical processes in an aquifer system.</title>
        <authorList>
            <person name="Anantharaman K."/>
            <person name="Brown C.T."/>
            <person name="Hug L.A."/>
            <person name="Sharon I."/>
            <person name="Castelle C.J."/>
            <person name="Probst A.J."/>
            <person name="Thomas B.C."/>
            <person name="Singh A."/>
            <person name="Wilkins M.J."/>
            <person name="Karaoz U."/>
            <person name="Brodie E.L."/>
            <person name="Williams K.H."/>
            <person name="Hubbard S.S."/>
            <person name="Banfield J.F."/>
        </authorList>
    </citation>
    <scope>NUCLEOTIDE SEQUENCE [LARGE SCALE GENOMIC DNA]</scope>
</reference>
<evidence type="ECO:0000256" key="7">
    <source>
        <dbReference type="ARBA" id="ARBA00022840"/>
    </source>
</evidence>
<dbReference type="InterPro" id="IPR015947">
    <property type="entry name" value="PUA-like_sf"/>
</dbReference>
<dbReference type="PIRSF" id="PIRSF001174">
    <property type="entry name" value="Lon_proteas"/>
    <property type="match status" value="1"/>
</dbReference>
<dbReference type="InterPro" id="IPR004815">
    <property type="entry name" value="Lon_bac/euk-typ"/>
</dbReference>
<dbReference type="FunFam" id="1.20.5.5270:FF:000002">
    <property type="entry name" value="Lon protease homolog"/>
    <property type="match status" value="1"/>
</dbReference>
<evidence type="ECO:0000259" key="12">
    <source>
        <dbReference type="PROSITE" id="PS51787"/>
    </source>
</evidence>
<feature type="binding site" evidence="9">
    <location>
        <begin position="359"/>
        <end position="366"/>
    </location>
    <ligand>
        <name>ATP</name>
        <dbReference type="ChEBI" id="CHEBI:30616"/>
    </ligand>
</feature>
<dbReference type="Pfam" id="PF22667">
    <property type="entry name" value="Lon_lid"/>
    <property type="match status" value="1"/>
</dbReference>
<dbReference type="SUPFAM" id="SSF88697">
    <property type="entry name" value="PUA domain-like"/>
    <property type="match status" value="1"/>
</dbReference>
<evidence type="ECO:0000256" key="2">
    <source>
        <dbReference type="ARBA" id="ARBA00022490"/>
    </source>
</evidence>
<proteinExistence type="inferred from homology"/>
<dbReference type="Proteomes" id="UP000177230">
    <property type="component" value="Unassembled WGS sequence"/>
</dbReference>
<dbReference type="Pfam" id="PF05362">
    <property type="entry name" value="Lon_C"/>
    <property type="match status" value="1"/>
</dbReference>
<dbReference type="InterPro" id="IPR014721">
    <property type="entry name" value="Ribsml_uS5_D2-typ_fold_subgr"/>
</dbReference>
<dbReference type="InterPro" id="IPR003111">
    <property type="entry name" value="Lon_prtase_N"/>
</dbReference>
<dbReference type="Gene3D" id="3.30.230.10">
    <property type="match status" value="1"/>
</dbReference>
<evidence type="ECO:0000256" key="3">
    <source>
        <dbReference type="ARBA" id="ARBA00022670"/>
    </source>
</evidence>
<dbReference type="InterPro" id="IPR046336">
    <property type="entry name" value="Lon_prtase_N_sf"/>
</dbReference>
<keyword evidence="7 9" id="KW-0067">ATP-binding</keyword>
<dbReference type="PROSITE" id="PS51786">
    <property type="entry name" value="LON_PROTEOLYTIC"/>
    <property type="match status" value="1"/>
</dbReference>
<dbReference type="InterPro" id="IPR027417">
    <property type="entry name" value="P-loop_NTPase"/>
</dbReference>
<evidence type="ECO:0000256" key="10">
    <source>
        <dbReference type="PROSITE-ProRule" id="PRU01122"/>
    </source>
</evidence>
<evidence type="ECO:0000313" key="14">
    <source>
        <dbReference type="Proteomes" id="UP000177230"/>
    </source>
</evidence>
<evidence type="ECO:0000256" key="5">
    <source>
        <dbReference type="ARBA" id="ARBA00022801"/>
    </source>
</evidence>
<keyword evidence="5" id="KW-0378">Hydrolase</keyword>
<organism evidence="13 14">
    <name type="scientific">Candidatus Edwardsbacteria bacterium GWF2_54_11</name>
    <dbReference type="NCBI Taxonomy" id="1817851"/>
    <lineage>
        <taxon>Bacteria</taxon>
        <taxon>Candidatus Edwardsiibacteriota</taxon>
    </lineage>
</organism>
<dbReference type="Pfam" id="PF02190">
    <property type="entry name" value="LON_substr_bdg"/>
    <property type="match status" value="1"/>
</dbReference>
<keyword evidence="4 9" id="KW-0547">Nucleotide-binding</keyword>
<dbReference type="GO" id="GO:0004252">
    <property type="term" value="F:serine-type endopeptidase activity"/>
    <property type="evidence" value="ECO:0007669"/>
    <property type="project" value="InterPro"/>
</dbReference>
<evidence type="ECO:0000313" key="13">
    <source>
        <dbReference type="EMBL" id="OGF14364.1"/>
    </source>
</evidence>
<dbReference type="Gene3D" id="1.20.5.5270">
    <property type="match status" value="1"/>
</dbReference>
<dbReference type="Pfam" id="PF00004">
    <property type="entry name" value="AAA"/>
    <property type="match status" value="1"/>
</dbReference>
<dbReference type="InterPro" id="IPR027543">
    <property type="entry name" value="Lon_bac"/>
</dbReference>
<evidence type="ECO:0000256" key="8">
    <source>
        <dbReference type="ARBA" id="ARBA00023016"/>
    </source>
</evidence>
<dbReference type="FunFam" id="3.40.50.300:FF:000382">
    <property type="entry name" value="Lon protease homolog 2, peroxisomal"/>
    <property type="match status" value="1"/>
</dbReference>
<dbReference type="Gene3D" id="1.20.58.1480">
    <property type="match status" value="1"/>
</dbReference>
<dbReference type="GO" id="GO:0030163">
    <property type="term" value="P:protein catabolic process"/>
    <property type="evidence" value="ECO:0007669"/>
    <property type="project" value="InterPro"/>
</dbReference>
<comment type="subcellular location">
    <subcellularLocation>
        <location evidence="1">Cytoplasm</location>
    </subcellularLocation>
</comment>
<dbReference type="InterPro" id="IPR027065">
    <property type="entry name" value="Lon_Prtase"/>
</dbReference>
<comment type="caution">
    <text evidence="10">Lacks conserved residue(s) required for the propagation of feature annotation.</text>
</comment>
<keyword evidence="2" id="KW-0963">Cytoplasm</keyword>
<comment type="caution">
    <text evidence="13">The sequence shown here is derived from an EMBL/GenBank/DDBJ whole genome shotgun (WGS) entry which is preliminary data.</text>
</comment>
<dbReference type="SUPFAM" id="SSF52540">
    <property type="entry name" value="P-loop containing nucleoside triphosphate hydrolases"/>
    <property type="match status" value="1"/>
</dbReference>
<dbReference type="Gene3D" id="2.30.130.40">
    <property type="entry name" value="LON domain-like"/>
    <property type="match status" value="1"/>
</dbReference>
<sequence length="682" mass="76442">MPEESKEIKIPGELPILPLKGQVIFPYLIVPLVISNEKMIKLTDEALLGNKIIGLCTQLRQDTDEPKEDEIYPVGTAALIIKMLRFPDGSIRILVQGLNRIKITKFVQSEPYLMAKVEVLKEKGRKSIEAEALMRNVVSLFQKIISLAPYLPDELQAVSLNIEDSGKMADLIASNLNLTIAERQQILETIDPKDRLQKLIPLLSKELSILELGDKIRNQVKTEMDKDQRDYFLREQMKAIQRELGEGDEHSLEVGNLRKKVEKANLSPEALKAAQEELDRLARMPPHAAEYTVSRTYIDWLVKLPWSVSTTDSLDVAAARKILDEDHYDLEKVKDRIIEYLAVRKLKGDAKGPILCFVGPPGVGKTSLGRSIARALGRKFYRISLGGIRDEAEIRGFRRTYIGSMPGRIIQGLKHTETNNPVFMLDEVDKIGLDFRGDPSAALLEVLDPEQNFSFADHYLDVPFDLSKVMFITTANVMDPIPSALKDRMEVLELPGYIEEEKLHIALKYLVPRQIKENGLTEGHIKFSDQSISQIISQYTREAGVRNLEREIATICRKVAKDVASGDKTKKTVTPQSLHKYLGPQKVFPEVAERTGEVGMATGLAWTPVGGEILFIEATKMLGKKGLSLTGSLGEVMKESAQAALSYIRSKSKIYKIDPRFFEKFDIHIHVPSGAIPKDGPS</sequence>
<dbReference type="SUPFAM" id="SSF54211">
    <property type="entry name" value="Ribosomal protein S5 domain 2-like"/>
    <property type="match status" value="1"/>
</dbReference>
<dbReference type="InterPro" id="IPR008269">
    <property type="entry name" value="Lon_proteolytic"/>
</dbReference>
<name>A0A1F5RJ16_9BACT</name>
<keyword evidence="6" id="KW-0720">Serine protease</keyword>
<dbReference type="Gene3D" id="1.10.8.60">
    <property type="match status" value="1"/>
</dbReference>
<dbReference type="InterPro" id="IPR003593">
    <property type="entry name" value="AAA+_ATPase"/>
</dbReference>
<keyword evidence="3" id="KW-0645">Protease</keyword>
<dbReference type="InterPro" id="IPR003959">
    <property type="entry name" value="ATPase_AAA_core"/>
</dbReference>
<dbReference type="GO" id="GO:0006508">
    <property type="term" value="P:proteolysis"/>
    <property type="evidence" value="ECO:0007669"/>
    <property type="project" value="UniProtKB-KW"/>
</dbReference>
<gene>
    <name evidence="13" type="ORF">A2024_10285</name>
</gene>
<dbReference type="Gene3D" id="3.40.50.300">
    <property type="entry name" value="P-loop containing nucleotide triphosphate hydrolases"/>
    <property type="match status" value="1"/>
</dbReference>
<accession>A0A1F5RJ16</accession>
<feature type="non-terminal residue" evidence="13">
    <location>
        <position position="682"/>
    </location>
</feature>
<dbReference type="GO" id="GO:0005737">
    <property type="term" value="C:cytoplasm"/>
    <property type="evidence" value="ECO:0007669"/>
    <property type="project" value="UniProtKB-SubCell"/>
</dbReference>
<dbReference type="PRINTS" id="PR00830">
    <property type="entry name" value="ENDOLAPTASE"/>
</dbReference>